<keyword evidence="1" id="KW-0472">Membrane</keyword>
<reference evidence="4" key="1">
    <citation type="submission" date="2016-10" db="EMBL/GenBank/DDBJ databases">
        <authorList>
            <person name="Varghese N."/>
            <person name="Submissions S."/>
        </authorList>
    </citation>
    <scope>NUCLEOTIDE SEQUENCE [LARGE SCALE GENOMIC DNA]</scope>
    <source>
        <strain evidence="4">DSM 13078</strain>
    </source>
</reference>
<dbReference type="RefSeq" id="WP_089785221.1">
    <property type="nucleotide sequence ID" value="NZ_FOKW01000001.1"/>
</dbReference>
<keyword evidence="4" id="KW-1185">Reference proteome</keyword>
<feature type="transmembrane region" description="Helical" evidence="1">
    <location>
        <begin position="100"/>
        <end position="120"/>
    </location>
</feature>
<dbReference type="EMBL" id="FOKW01000001">
    <property type="protein sequence ID" value="SFB74056.1"/>
    <property type="molecule type" value="Genomic_DNA"/>
</dbReference>
<sequence>MSANANDDRFPVPVSVPVLEGAVAGVATWVVGYVLTYLVVSGEVRESPLNRVIEAFNGEPATYEMVGWVFYNAHLAETVFRDVPILGTQAASYIGGEEGFSLVLFAIPIGLLFASGIALATYRGASEATEGLVVGLATIPGYLVLMIAGIFLFEVTVGGASGAPDTLPAIVFAGVIYPAVFAGTGGVVGAVLGDRT</sequence>
<keyword evidence="1" id="KW-1133">Transmembrane helix</keyword>
<dbReference type="AlphaFoldDB" id="A0A1I1DI08"/>
<evidence type="ECO:0000259" key="2">
    <source>
        <dbReference type="Pfam" id="PF25933"/>
    </source>
</evidence>
<protein>
    <recommendedName>
        <fullName evidence="2">DUF7978 domain-containing protein</fullName>
    </recommendedName>
</protein>
<dbReference type="OrthoDB" id="270777at2157"/>
<keyword evidence="1" id="KW-0812">Transmembrane</keyword>
<evidence type="ECO:0000313" key="3">
    <source>
        <dbReference type="EMBL" id="SFB74056.1"/>
    </source>
</evidence>
<organism evidence="3 4">
    <name type="scientific">Natronobacterium haloterrestre</name>
    <name type="common">Halobiforma haloterrestris</name>
    <dbReference type="NCBI Taxonomy" id="148448"/>
    <lineage>
        <taxon>Archaea</taxon>
        <taxon>Methanobacteriati</taxon>
        <taxon>Methanobacteriota</taxon>
        <taxon>Stenosarchaea group</taxon>
        <taxon>Halobacteria</taxon>
        <taxon>Halobacteriales</taxon>
        <taxon>Natrialbaceae</taxon>
        <taxon>Natronobacterium</taxon>
    </lineage>
</organism>
<accession>A0A1I1DI08</accession>
<feature type="domain" description="DUF7978" evidence="2">
    <location>
        <begin position="14"/>
        <end position="191"/>
    </location>
</feature>
<feature type="transmembrane region" description="Helical" evidence="1">
    <location>
        <begin position="132"/>
        <end position="157"/>
    </location>
</feature>
<dbReference type="Pfam" id="PF25933">
    <property type="entry name" value="DUF7978"/>
    <property type="match status" value="1"/>
</dbReference>
<feature type="transmembrane region" description="Helical" evidence="1">
    <location>
        <begin position="21"/>
        <end position="40"/>
    </location>
</feature>
<name>A0A1I1DI08_NATHA</name>
<proteinExistence type="predicted"/>
<evidence type="ECO:0000313" key="4">
    <source>
        <dbReference type="Proteomes" id="UP000199161"/>
    </source>
</evidence>
<gene>
    <name evidence="3" type="ORF">SAMN05444422_101628</name>
</gene>
<evidence type="ECO:0000256" key="1">
    <source>
        <dbReference type="SAM" id="Phobius"/>
    </source>
</evidence>
<feature type="transmembrane region" description="Helical" evidence="1">
    <location>
        <begin position="169"/>
        <end position="192"/>
    </location>
</feature>
<dbReference type="InterPro" id="IPR058284">
    <property type="entry name" value="DUF7978"/>
</dbReference>
<dbReference type="Proteomes" id="UP000199161">
    <property type="component" value="Unassembled WGS sequence"/>
</dbReference>